<dbReference type="OrthoDB" id="68581at2759"/>
<evidence type="ECO:0000256" key="3">
    <source>
        <dbReference type="ARBA" id="ARBA00022502"/>
    </source>
</evidence>
<keyword evidence="6" id="KW-0333">Golgi apparatus</keyword>
<evidence type="ECO:0000313" key="10">
    <source>
        <dbReference type="EMBL" id="EDW03454.1"/>
    </source>
</evidence>
<keyword evidence="7 8" id="KW-0472">Membrane</keyword>
<dbReference type="Proteomes" id="UP000001070">
    <property type="component" value="Unassembled WGS sequence"/>
</dbReference>
<accession>B4JDT4</accession>
<dbReference type="GO" id="GO:0006506">
    <property type="term" value="P:GPI anchor biosynthetic process"/>
    <property type="evidence" value="ECO:0007669"/>
    <property type="project" value="UniProtKB-KW"/>
</dbReference>
<dbReference type="EMBL" id="CH916368">
    <property type="protein sequence ID" value="EDW03454.1"/>
    <property type="molecule type" value="Genomic_DNA"/>
</dbReference>
<dbReference type="KEGG" id="dgr:6562269"/>
<dbReference type="InterPro" id="IPR019402">
    <property type="entry name" value="CWH43_N"/>
</dbReference>
<dbReference type="FunCoup" id="B4JDT4">
    <property type="interactions" value="2"/>
</dbReference>
<evidence type="ECO:0000256" key="1">
    <source>
        <dbReference type="ARBA" id="ARBA00004653"/>
    </source>
</evidence>
<comment type="subcellular location">
    <subcellularLocation>
        <location evidence="1">Golgi apparatus membrane</location>
        <topology evidence="1">Multi-pass membrane protein</topology>
    </subcellularLocation>
</comment>
<dbReference type="GO" id="GO:0005789">
    <property type="term" value="C:endoplasmic reticulum membrane"/>
    <property type="evidence" value="ECO:0007669"/>
    <property type="project" value="TreeGrafter"/>
</dbReference>
<dbReference type="STRING" id="7222.B4JDT4"/>
<feature type="transmembrane region" description="Helical" evidence="8">
    <location>
        <begin position="30"/>
        <end position="51"/>
    </location>
</feature>
<dbReference type="PANTHER" id="PTHR12892:SF11">
    <property type="entry name" value="POST-GPI ATTACHMENT TO PROTEINS FACTOR 2"/>
    <property type="match status" value="1"/>
</dbReference>
<keyword evidence="5 8" id="KW-1133">Transmembrane helix</keyword>
<evidence type="ECO:0000313" key="11">
    <source>
        <dbReference type="Proteomes" id="UP000001070"/>
    </source>
</evidence>
<evidence type="ECO:0000256" key="4">
    <source>
        <dbReference type="ARBA" id="ARBA00022692"/>
    </source>
</evidence>
<dbReference type="Pfam" id="PF10277">
    <property type="entry name" value="Frag1"/>
    <property type="match status" value="1"/>
</dbReference>
<feature type="transmembrane region" description="Helical" evidence="8">
    <location>
        <begin position="113"/>
        <end position="137"/>
    </location>
</feature>
<evidence type="ECO:0000256" key="7">
    <source>
        <dbReference type="ARBA" id="ARBA00023136"/>
    </source>
</evidence>
<evidence type="ECO:0000256" key="5">
    <source>
        <dbReference type="ARBA" id="ARBA00022989"/>
    </source>
</evidence>
<dbReference type="AlphaFoldDB" id="B4JDT4"/>
<dbReference type="PANTHER" id="PTHR12892">
    <property type="entry name" value="FGF RECEPTOR ACTIVATING PROTEIN 1"/>
    <property type="match status" value="1"/>
</dbReference>
<dbReference type="OMA" id="EFISCEC"/>
<evidence type="ECO:0000256" key="2">
    <source>
        <dbReference type="ARBA" id="ARBA00007414"/>
    </source>
</evidence>
<feature type="transmembrane region" description="Helical" evidence="8">
    <location>
        <begin position="81"/>
        <end position="101"/>
    </location>
</feature>
<dbReference type="InterPro" id="IPR039545">
    <property type="entry name" value="PGAP2"/>
</dbReference>
<feature type="transmembrane region" description="Helical" evidence="8">
    <location>
        <begin position="189"/>
        <end position="207"/>
    </location>
</feature>
<sequence>MFDDRKLLPITVNDLRHTCTCRLRISMAKLLLIGFVHPPTCMVYSIIKVMISDLEGSTLTHCNVLNIVPSLSAVIRAEQSLWVLNTWLHLPFRLLIIWLYCRYFKRRLPRSARLLRHLTVGLLIQNSLSCFPLAHLGHIAGPAAIHALIALSVMLSGFGYMGTSLLCHQRFRREHMEPHEKLSLMLKRKLFLTSLGIQLVMWPLFMLHNQLCIPLGE</sequence>
<evidence type="ECO:0000259" key="9">
    <source>
        <dbReference type="Pfam" id="PF10277"/>
    </source>
</evidence>
<keyword evidence="4 8" id="KW-0812">Transmembrane</keyword>
<comment type="similarity">
    <text evidence="2">Belongs to the PGAP2 family.</text>
</comment>
<keyword evidence="3" id="KW-0337">GPI-anchor biosynthesis</keyword>
<dbReference type="eggNOG" id="KOG3979">
    <property type="taxonomic scope" value="Eukaryota"/>
</dbReference>
<dbReference type="GO" id="GO:0000139">
    <property type="term" value="C:Golgi membrane"/>
    <property type="evidence" value="ECO:0007669"/>
    <property type="project" value="UniProtKB-SubCell"/>
</dbReference>
<evidence type="ECO:0000256" key="6">
    <source>
        <dbReference type="ARBA" id="ARBA00023034"/>
    </source>
</evidence>
<organism evidence="11">
    <name type="scientific">Drosophila grimshawi</name>
    <name type="common">Hawaiian fruit fly</name>
    <name type="synonym">Idiomyia grimshawi</name>
    <dbReference type="NCBI Taxonomy" id="7222"/>
    <lineage>
        <taxon>Eukaryota</taxon>
        <taxon>Metazoa</taxon>
        <taxon>Ecdysozoa</taxon>
        <taxon>Arthropoda</taxon>
        <taxon>Hexapoda</taxon>
        <taxon>Insecta</taxon>
        <taxon>Pterygota</taxon>
        <taxon>Neoptera</taxon>
        <taxon>Endopterygota</taxon>
        <taxon>Diptera</taxon>
        <taxon>Brachycera</taxon>
        <taxon>Muscomorpha</taxon>
        <taxon>Ephydroidea</taxon>
        <taxon>Drosophilidae</taxon>
        <taxon>Drosophila</taxon>
        <taxon>Hawaiian Drosophila</taxon>
    </lineage>
</organism>
<gene>
    <name evidence="10" type="primary">Dgri\GH10496</name>
    <name evidence="10" type="ORF">Dgri_GH10496</name>
</gene>
<keyword evidence="11" id="KW-1185">Reference proteome</keyword>
<proteinExistence type="inferred from homology"/>
<feature type="domain" description="CWH43-like N-terminal" evidence="9">
    <location>
        <begin position="30"/>
        <end position="214"/>
    </location>
</feature>
<name>B4JDT4_DROGR</name>
<reference evidence="10 11" key="1">
    <citation type="journal article" date="2007" name="Nature">
        <title>Evolution of genes and genomes on the Drosophila phylogeny.</title>
        <authorList>
            <consortium name="Drosophila 12 Genomes Consortium"/>
            <person name="Clark A.G."/>
            <person name="Eisen M.B."/>
            <person name="Smith D.R."/>
            <person name="Bergman C.M."/>
            <person name="Oliver B."/>
            <person name="Markow T.A."/>
            <person name="Kaufman T.C."/>
            <person name="Kellis M."/>
            <person name="Gelbart W."/>
            <person name="Iyer V.N."/>
            <person name="Pollard D.A."/>
            <person name="Sackton T.B."/>
            <person name="Larracuente A.M."/>
            <person name="Singh N.D."/>
            <person name="Abad J.P."/>
            <person name="Abt D.N."/>
            <person name="Adryan B."/>
            <person name="Aguade M."/>
            <person name="Akashi H."/>
            <person name="Anderson W.W."/>
            <person name="Aquadro C.F."/>
            <person name="Ardell D.H."/>
            <person name="Arguello R."/>
            <person name="Artieri C.G."/>
            <person name="Barbash D.A."/>
            <person name="Barker D."/>
            <person name="Barsanti P."/>
            <person name="Batterham P."/>
            <person name="Batzoglou S."/>
            <person name="Begun D."/>
            <person name="Bhutkar A."/>
            <person name="Blanco E."/>
            <person name="Bosak S.A."/>
            <person name="Bradley R.K."/>
            <person name="Brand A.D."/>
            <person name="Brent M.R."/>
            <person name="Brooks A.N."/>
            <person name="Brown R.H."/>
            <person name="Butlin R.K."/>
            <person name="Caggese C."/>
            <person name="Calvi B.R."/>
            <person name="Bernardo de Carvalho A."/>
            <person name="Caspi A."/>
            <person name="Castrezana S."/>
            <person name="Celniker S.E."/>
            <person name="Chang J.L."/>
            <person name="Chapple C."/>
            <person name="Chatterji S."/>
            <person name="Chinwalla A."/>
            <person name="Civetta A."/>
            <person name="Clifton S.W."/>
            <person name="Comeron J.M."/>
            <person name="Costello J.C."/>
            <person name="Coyne J.A."/>
            <person name="Daub J."/>
            <person name="David R.G."/>
            <person name="Delcher A.L."/>
            <person name="Delehaunty K."/>
            <person name="Do C.B."/>
            <person name="Ebling H."/>
            <person name="Edwards K."/>
            <person name="Eickbush T."/>
            <person name="Evans J.D."/>
            <person name="Filipski A."/>
            <person name="Findeiss S."/>
            <person name="Freyhult E."/>
            <person name="Fulton L."/>
            <person name="Fulton R."/>
            <person name="Garcia A.C."/>
            <person name="Gardiner A."/>
            <person name="Garfield D.A."/>
            <person name="Garvin B.E."/>
            <person name="Gibson G."/>
            <person name="Gilbert D."/>
            <person name="Gnerre S."/>
            <person name="Godfrey J."/>
            <person name="Good R."/>
            <person name="Gotea V."/>
            <person name="Gravely B."/>
            <person name="Greenberg A.J."/>
            <person name="Griffiths-Jones S."/>
            <person name="Gross S."/>
            <person name="Guigo R."/>
            <person name="Gustafson E.A."/>
            <person name="Haerty W."/>
            <person name="Hahn M.W."/>
            <person name="Halligan D.L."/>
            <person name="Halpern A.L."/>
            <person name="Halter G.M."/>
            <person name="Han M.V."/>
            <person name="Heger A."/>
            <person name="Hillier L."/>
            <person name="Hinrichs A.S."/>
            <person name="Holmes I."/>
            <person name="Hoskins R.A."/>
            <person name="Hubisz M.J."/>
            <person name="Hultmark D."/>
            <person name="Huntley M.A."/>
            <person name="Jaffe D.B."/>
            <person name="Jagadeeshan S."/>
            <person name="Jeck W.R."/>
            <person name="Johnson J."/>
            <person name="Jones C.D."/>
            <person name="Jordan W.C."/>
            <person name="Karpen G.H."/>
            <person name="Kataoka E."/>
            <person name="Keightley P.D."/>
            <person name="Kheradpour P."/>
            <person name="Kirkness E.F."/>
            <person name="Koerich L.B."/>
            <person name="Kristiansen K."/>
            <person name="Kudrna D."/>
            <person name="Kulathinal R.J."/>
            <person name="Kumar S."/>
            <person name="Kwok R."/>
            <person name="Lander E."/>
            <person name="Langley C.H."/>
            <person name="Lapoint R."/>
            <person name="Lazzaro B.P."/>
            <person name="Lee S.J."/>
            <person name="Levesque L."/>
            <person name="Li R."/>
            <person name="Lin C.F."/>
            <person name="Lin M.F."/>
            <person name="Lindblad-Toh K."/>
            <person name="Llopart A."/>
            <person name="Long M."/>
            <person name="Low L."/>
            <person name="Lozovsky E."/>
            <person name="Lu J."/>
            <person name="Luo M."/>
            <person name="Machado C.A."/>
            <person name="Makalowski W."/>
            <person name="Marzo M."/>
            <person name="Matsuda M."/>
            <person name="Matzkin L."/>
            <person name="McAllister B."/>
            <person name="McBride C.S."/>
            <person name="McKernan B."/>
            <person name="McKernan K."/>
            <person name="Mendez-Lago M."/>
            <person name="Minx P."/>
            <person name="Mollenhauer M.U."/>
            <person name="Montooth K."/>
            <person name="Mount S.M."/>
            <person name="Mu X."/>
            <person name="Myers E."/>
            <person name="Negre B."/>
            <person name="Newfeld S."/>
            <person name="Nielsen R."/>
            <person name="Noor M.A."/>
            <person name="O'Grady P."/>
            <person name="Pachter L."/>
            <person name="Papaceit M."/>
            <person name="Parisi M.J."/>
            <person name="Parisi M."/>
            <person name="Parts L."/>
            <person name="Pedersen J.S."/>
            <person name="Pesole G."/>
            <person name="Phillippy A.M."/>
            <person name="Ponting C.P."/>
            <person name="Pop M."/>
            <person name="Porcelli D."/>
            <person name="Powell J.R."/>
            <person name="Prohaska S."/>
            <person name="Pruitt K."/>
            <person name="Puig M."/>
            <person name="Quesneville H."/>
            <person name="Ram K.R."/>
            <person name="Rand D."/>
            <person name="Rasmussen M.D."/>
            <person name="Reed L.K."/>
            <person name="Reenan R."/>
            <person name="Reily A."/>
            <person name="Remington K.A."/>
            <person name="Rieger T.T."/>
            <person name="Ritchie M.G."/>
            <person name="Robin C."/>
            <person name="Rogers Y.H."/>
            <person name="Rohde C."/>
            <person name="Rozas J."/>
            <person name="Rubenfield M.J."/>
            <person name="Ruiz A."/>
            <person name="Russo S."/>
            <person name="Salzberg S.L."/>
            <person name="Sanchez-Gracia A."/>
            <person name="Saranga D.J."/>
            <person name="Sato H."/>
            <person name="Schaeffer S.W."/>
            <person name="Schatz M.C."/>
            <person name="Schlenke T."/>
            <person name="Schwartz R."/>
            <person name="Segarra C."/>
            <person name="Singh R.S."/>
            <person name="Sirot L."/>
            <person name="Sirota M."/>
            <person name="Sisneros N.B."/>
            <person name="Smith C.D."/>
            <person name="Smith T.F."/>
            <person name="Spieth J."/>
            <person name="Stage D.E."/>
            <person name="Stark A."/>
            <person name="Stephan W."/>
            <person name="Strausberg R.L."/>
            <person name="Strempel S."/>
            <person name="Sturgill D."/>
            <person name="Sutton G."/>
            <person name="Sutton G.G."/>
            <person name="Tao W."/>
            <person name="Teichmann S."/>
            <person name="Tobari Y.N."/>
            <person name="Tomimura Y."/>
            <person name="Tsolas J.M."/>
            <person name="Valente V.L."/>
            <person name="Venter E."/>
            <person name="Venter J.C."/>
            <person name="Vicario S."/>
            <person name="Vieira F.G."/>
            <person name="Vilella A.J."/>
            <person name="Villasante A."/>
            <person name="Walenz B."/>
            <person name="Wang J."/>
            <person name="Wasserman M."/>
            <person name="Watts T."/>
            <person name="Wilson D."/>
            <person name="Wilson R.K."/>
            <person name="Wing R.A."/>
            <person name="Wolfner M.F."/>
            <person name="Wong A."/>
            <person name="Wong G.K."/>
            <person name="Wu C.I."/>
            <person name="Wu G."/>
            <person name="Yamamoto D."/>
            <person name="Yang H.P."/>
            <person name="Yang S.P."/>
            <person name="Yorke J.A."/>
            <person name="Yoshida K."/>
            <person name="Zdobnov E."/>
            <person name="Zhang P."/>
            <person name="Zhang Y."/>
            <person name="Zimin A.V."/>
            <person name="Baldwin J."/>
            <person name="Abdouelleil A."/>
            <person name="Abdulkadir J."/>
            <person name="Abebe A."/>
            <person name="Abera B."/>
            <person name="Abreu J."/>
            <person name="Acer S.C."/>
            <person name="Aftuck L."/>
            <person name="Alexander A."/>
            <person name="An P."/>
            <person name="Anderson E."/>
            <person name="Anderson S."/>
            <person name="Arachi H."/>
            <person name="Azer M."/>
            <person name="Bachantsang P."/>
            <person name="Barry A."/>
            <person name="Bayul T."/>
            <person name="Berlin A."/>
            <person name="Bessette D."/>
            <person name="Bloom T."/>
            <person name="Blye J."/>
            <person name="Boguslavskiy L."/>
            <person name="Bonnet C."/>
            <person name="Boukhgalter B."/>
            <person name="Bourzgui I."/>
            <person name="Brown A."/>
            <person name="Cahill P."/>
            <person name="Channer S."/>
            <person name="Cheshatsang Y."/>
            <person name="Chuda L."/>
            <person name="Citroen M."/>
            <person name="Collymore A."/>
            <person name="Cooke P."/>
            <person name="Costello M."/>
            <person name="D'Aco K."/>
            <person name="Daza R."/>
            <person name="De Haan G."/>
            <person name="DeGray S."/>
            <person name="DeMaso C."/>
            <person name="Dhargay N."/>
            <person name="Dooley K."/>
            <person name="Dooley E."/>
            <person name="Doricent M."/>
            <person name="Dorje P."/>
            <person name="Dorjee K."/>
            <person name="Dupes A."/>
            <person name="Elong R."/>
            <person name="Falk J."/>
            <person name="Farina A."/>
            <person name="Faro S."/>
            <person name="Ferguson D."/>
            <person name="Fisher S."/>
            <person name="Foley C.D."/>
            <person name="Franke A."/>
            <person name="Friedrich D."/>
            <person name="Gadbois L."/>
            <person name="Gearin G."/>
            <person name="Gearin C.R."/>
            <person name="Giannoukos G."/>
            <person name="Goode T."/>
            <person name="Graham J."/>
            <person name="Grandbois E."/>
            <person name="Grewal S."/>
            <person name="Gyaltsen K."/>
            <person name="Hafez N."/>
            <person name="Hagos B."/>
            <person name="Hall J."/>
            <person name="Henson C."/>
            <person name="Hollinger A."/>
            <person name="Honan T."/>
            <person name="Huard M.D."/>
            <person name="Hughes L."/>
            <person name="Hurhula B."/>
            <person name="Husby M.E."/>
            <person name="Kamat A."/>
            <person name="Kanga B."/>
            <person name="Kashin S."/>
            <person name="Khazanovich D."/>
            <person name="Kisner P."/>
            <person name="Lance K."/>
            <person name="Lara M."/>
            <person name="Lee W."/>
            <person name="Lennon N."/>
            <person name="Letendre F."/>
            <person name="LeVine R."/>
            <person name="Lipovsky A."/>
            <person name="Liu X."/>
            <person name="Liu J."/>
            <person name="Liu S."/>
            <person name="Lokyitsang T."/>
            <person name="Lokyitsang Y."/>
            <person name="Lubonja R."/>
            <person name="Lui A."/>
            <person name="MacDonald P."/>
            <person name="Magnisalis V."/>
            <person name="Maru K."/>
            <person name="Matthews C."/>
            <person name="McCusker W."/>
            <person name="McDonough S."/>
            <person name="Mehta T."/>
            <person name="Meldrim J."/>
            <person name="Meneus L."/>
            <person name="Mihai O."/>
            <person name="Mihalev A."/>
            <person name="Mihova T."/>
            <person name="Mittelman R."/>
            <person name="Mlenga V."/>
            <person name="Montmayeur A."/>
            <person name="Mulrain L."/>
            <person name="Navidi A."/>
            <person name="Naylor J."/>
            <person name="Negash T."/>
            <person name="Nguyen T."/>
            <person name="Nguyen N."/>
            <person name="Nicol R."/>
            <person name="Norbu C."/>
            <person name="Norbu N."/>
            <person name="Novod N."/>
            <person name="O'Neill B."/>
            <person name="Osman S."/>
            <person name="Markiewicz E."/>
            <person name="Oyono O.L."/>
            <person name="Patti C."/>
            <person name="Phunkhang P."/>
            <person name="Pierre F."/>
            <person name="Priest M."/>
            <person name="Raghuraman S."/>
            <person name="Rege F."/>
            <person name="Reyes R."/>
            <person name="Rise C."/>
            <person name="Rogov P."/>
            <person name="Ross K."/>
            <person name="Ryan E."/>
            <person name="Settipalli S."/>
            <person name="Shea T."/>
            <person name="Sherpa N."/>
            <person name="Shi L."/>
            <person name="Shih D."/>
            <person name="Sparrow T."/>
            <person name="Spaulding J."/>
            <person name="Stalker J."/>
            <person name="Stange-Thomann N."/>
            <person name="Stavropoulos S."/>
            <person name="Stone C."/>
            <person name="Strader C."/>
            <person name="Tesfaye S."/>
            <person name="Thomson T."/>
            <person name="Thoulutsang Y."/>
            <person name="Thoulutsang D."/>
            <person name="Topham K."/>
            <person name="Topping I."/>
            <person name="Tsamla T."/>
            <person name="Vassiliev H."/>
            <person name="Vo A."/>
            <person name="Wangchuk T."/>
            <person name="Wangdi T."/>
            <person name="Weiand M."/>
            <person name="Wilkinson J."/>
            <person name="Wilson A."/>
            <person name="Yadav S."/>
            <person name="Young G."/>
            <person name="Yu Q."/>
            <person name="Zembek L."/>
            <person name="Zhong D."/>
            <person name="Zimmer A."/>
            <person name="Zwirko Z."/>
            <person name="Jaffe D.B."/>
            <person name="Alvarez P."/>
            <person name="Brockman W."/>
            <person name="Butler J."/>
            <person name="Chin C."/>
            <person name="Gnerre S."/>
            <person name="Grabherr M."/>
            <person name="Kleber M."/>
            <person name="Mauceli E."/>
            <person name="MacCallum I."/>
        </authorList>
    </citation>
    <scope>NUCLEOTIDE SEQUENCE [LARGE SCALE GENOMIC DNA]</scope>
    <source>
        <strain evidence="11">Tucson 15287-2541.00</strain>
    </source>
</reference>
<dbReference type="HOGENOM" id="CLU_1090960_0_0_1"/>
<protein>
    <submittedName>
        <fullName evidence="10">GH10496</fullName>
    </submittedName>
</protein>
<feature type="transmembrane region" description="Helical" evidence="8">
    <location>
        <begin position="143"/>
        <end position="168"/>
    </location>
</feature>
<evidence type="ECO:0000256" key="8">
    <source>
        <dbReference type="SAM" id="Phobius"/>
    </source>
</evidence>
<dbReference type="InParanoid" id="B4JDT4"/>
<dbReference type="PhylomeDB" id="B4JDT4"/>